<evidence type="ECO:0000313" key="2">
    <source>
        <dbReference type="EMBL" id="RYO92262.1"/>
    </source>
</evidence>
<comment type="caution">
    <text evidence="2">The sequence shown here is derived from an EMBL/GenBank/DDBJ whole genome shotgun (WGS) entry which is preliminary data.</text>
</comment>
<keyword evidence="3" id="KW-1185">Reference proteome</keyword>
<keyword evidence="1" id="KW-1133">Transmembrane helix</keyword>
<name>A0ABY0HFG3_9PEZI</name>
<gene>
    <name evidence="2" type="ORF">DL762_001711</name>
</gene>
<proteinExistence type="predicted"/>
<evidence type="ECO:0000313" key="3">
    <source>
        <dbReference type="Proteomes" id="UP000294003"/>
    </source>
</evidence>
<protein>
    <submittedName>
        <fullName evidence="2">Uncharacterized protein</fullName>
    </submittedName>
</protein>
<keyword evidence="1" id="KW-0472">Membrane</keyword>
<keyword evidence="1" id="KW-0812">Transmembrane</keyword>
<reference evidence="2 3" key="1">
    <citation type="submission" date="2018-06" db="EMBL/GenBank/DDBJ databases">
        <title>Complete Genomes of Monosporascus.</title>
        <authorList>
            <person name="Robinson A.J."/>
            <person name="Natvig D.O."/>
        </authorList>
    </citation>
    <scope>NUCLEOTIDE SEQUENCE [LARGE SCALE GENOMIC DNA]</scope>
    <source>
        <strain evidence="2 3">CBS 609.92</strain>
    </source>
</reference>
<organism evidence="2 3">
    <name type="scientific">Monosporascus cannonballus</name>
    <dbReference type="NCBI Taxonomy" id="155416"/>
    <lineage>
        <taxon>Eukaryota</taxon>
        <taxon>Fungi</taxon>
        <taxon>Dikarya</taxon>
        <taxon>Ascomycota</taxon>
        <taxon>Pezizomycotina</taxon>
        <taxon>Sordariomycetes</taxon>
        <taxon>Xylariomycetidae</taxon>
        <taxon>Xylariales</taxon>
        <taxon>Xylariales incertae sedis</taxon>
        <taxon>Monosporascus</taxon>
    </lineage>
</organism>
<feature type="transmembrane region" description="Helical" evidence="1">
    <location>
        <begin position="143"/>
        <end position="163"/>
    </location>
</feature>
<dbReference type="Proteomes" id="UP000294003">
    <property type="component" value="Unassembled WGS sequence"/>
</dbReference>
<accession>A0ABY0HFG3</accession>
<dbReference type="EMBL" id="QJNS01000029">
    <property type="protein sequence ID" value="RYO92262.1"/>
    <property type="molecule type" value="Genomic_DNA"/>
</dbReference>
<feature type="transmembrane region" description="Helical" evidence="1">
    <location>
        <begin position="175"/>
        <end position="192"/>
    </location>
</feature>
<evidence type="ECO:0000256" key="1">
    <source>
        <dbReference type="SAM" id="Phobius"/>
    </source>
</evidence>
<sequence length="203" mass="22251">MFRITIARDKSKDAFAEHNYRARSAVDAYVLVWHDPRQSGSESPPTIQRVSGPEAMDSVVAGFPVLDARNRISVGAGTEQLEMATNGDAFPAATRRPRLIASRVSNWLMRLEPTSEGALAAYSAEVDARVLPGGTPLETRHTWIWAVDWMLTFMVAAFLPGTAGPDGGMRLRQSYLLLQLGSMVGLLAIKASRVKNRRRALSL</sequence>